<keyword evidence="1" id="KW-0677">Repeat</keyword>
<dbReference type="STRING" id="454171.CP488_00239"/>
<dbReference type="Pfam" id="PF13432">
    <property type="entry name" value="TPR_16"/>
    <property type="match status" value="2"/>
</dbReference>
<dbReference type="PANTHER" id="PTHR44943">
    <property type="entry name" value="CELLULOSE SYNTHASE OPERON PROTEIN C"/>
    <property type="match status" value="1"/>
</dbReference>
<dbReference type="PROSITE" id="PS50005">
    <property type="entry name" value="TPR"/>
    <property type="match status" value="2"/>
</dbReference>
<name>S0EWL2_CHTCT</name>
<accession>S0EWL2</accession>
<organism evidence="4 5">
    <name type="scientific">Chthonomonas calidirosea (strain DSM 23976 / ICMP 18418 / T49)</name>
    <dbReference type="NCBI Taxonomy" id="1303518"/>
    <lineage>
        <taxon>Bacteria</taxon>
        <taxon>Bacillati</taxon>
        <taxon>Armatimonadota</taxon>
        <taxon>Chthonomonadia</taxon>
        <taxon>Chthonomonadales</taxon>
        <taxon>Chthonomonadaceae</taxon>
        <taxon>Chthonomonas</taxon>
    </lineage>
</organism>
<dbReference type="InterPro" id="IPR051685">
    <property type="entry name" value="Ycf3/AcsC/BcsC/TPR_MFPF"/>
</dbReference>
<protein>
    <submittedName>
        <fullName evidence="4">Cytochrome c biogenesis factor</fullName>
    </submittedName>
</protein>
<evidence type="ECO:0000256" key="3">
    <source>
        <dbReference type="PROSITE-ProRule" id="PRU00339"/>
    </source>
</evidence>
<dbReference type="InParanoid" id="S0EWL2"/>
<evidence type="ECO:0000256" key="2">
    <source>
        <dbReference type="ARBA" id="ARBA00022803"/>
    </source>
</evidence>
<feature type="repeat" description="TPR" evidence="3">
    <location>
        <begin position="126"/>
        <end position="159"/>
    </location>
</feature>
<dbReference type="KEGG" id="ccz:CCALI_00916"/>
<evidence type="ECO:0000313" key="5">
    <source>
        <dbReference type="Proteomes" id="UP000014227"/>
    </source>
</evidence>
<dbReference type="InterPro" id="IPR011990">
    <property type="entry name" value="TPR-like_helical_dom_sf"/>
</dbReference>
<feature type="repeat" description="TPR" evidence="3">
    <location>
        <begin position="348"/>
        <end position="381"/>
    </location>
</feature>
<evidence type="ECO:0000313" key="4">
    <source>
        <dbReference type="EMBL" id="CCW34739.1"/>
    </source>
</evidence>
<sequence>MKLPWSPSQIVRPLIIVFLTLCGVALIIAENNIARNSWLEHASTSELETQAAHHPDDELLVRTLCYRLVGEGKAQKATALMQQLVARHPSSSEDWLGLGQCAASANQIVRAYYAYQNAYRLDHHNAEALVRAGQIETRAGLYADGLRDIEKAIAINPRLNFDHTDYITCLTRYQRWNEAWQQLLAAIDQNPMEEELYSDLVKIAPHVGGLAKAEELLRRRIEMTPAYDTPKIHGLLALILLKEAHSSKDLLDSAKEAQKESWTPLRCQAGAEIFLACHDLTHAQKLVEEGLNVNPSDTDLLRILQTIYLMEHRIVAAQNVEKKIALSQNVTPTIIHLQELVMKNPNKPAIALQLARALLQHGNYAAAAEAYLQVLHYDPHNQEALYQLPFCRQKAMEALDTTARKKNLT</sequence>
<dbReference type="eggNOG" id="COG0457">
    <property type="taxonomic scope" value="Bacteria"/>
</dbReference>
<dbReference type="SMART" id="SM00028">
    <property type="entry name" value="TPR"/>
    <property type="match status" value="3"/>
</dbReference>
<dbReference type="RefSeq" id="WP_016482293.1">
    <property type="nucleotide sequence ID" value="NC_021487.1"/>
</dbReference>
<dbReference type="OrthoDB" id="9814069at2"/>
<dbReference type="Gene3D" id="1.25.40.10">
    <property type="entry name" value="Tetratricopeptide repeat domain"/>
    <property type="match status" value="2"/>
</dbReference>
<dbReference type="EMBL" id="HF951689">
    <property type="protein sequence ID" value="CCW34739.1"/>
    <property type="molecule type" value="Genomic_DNA"/>
</dbReference>
<dbReference type="HOGENOM" id="CLU_672119_0_0_0"/>
<dbReference type="SUPFAM" id="SSF48452">
    <property type="entry name" value="TPR-like"/>
    <property type="match status" value="2"/>
</dbReference>
<proteinExistence type="predicted"/>
<keyword evidence="5" id="KW-1185">Reference proteome</keyword>
<reference evidence="5" key="1">
    <citation type="submission" date="2013-03" db="EMBL/GenBank/DDBJ databases">
        <title>Genome sequence of Chthonomonas calidirosea, the first sequenced genome from the Armatimonadetes phylum (formally candidate division OP10).</title>
        <authorList>
            <person name="Lee K.C.Y."/>
            <person name="Morgan X.C."/>
            <person name="Dunfield P.F."/>
            <person name="Tamas I."/>
            <person name="Houghton K.M."/>
            <person name="Vyssotski M."/>
            <person name="Ryan J.L.J."/>
            <person name="Lagutin K."/>
            <person name="McDonald I.R."/>
            <person name="Stott M.B."/>
        </authorList>
    </citation>
    <scope>NUCLEOTIDE SEQUENCE [LARGE SCALE GENOMIC DNA]</scope>
    <source>
        <strain evidence="5">DSM 23976 / ICMP 18418 / T49</strain>
    </source>
</reference>
<dbReference type="Proteomes" id="UP000014227">
    <property type="component" value="Chromosome I"/>
</dbReference>
<dbReference type="PANTHER" id="PTHR44943:SF8">
    <property type="entry name" value="TPR REPEAT-CONTAINING PROTEIN MJ0263"/>
    <property type="match status" value="1"/>
</dbReference>
<keyword evidence="2 3" id="KW-0802">TPR repeat</keyword>
<dbReference type="PATRIC" id="fig|1303518.3.peg.928"/>
<dbReference type="AlphaFoldDB" id="S0EWL2"/>
<evidence type="ECO:0000256" key="1">
    <source>
        <dbReference type="ARBA" id="ARBA00022737"/>
    </source>
</evidence>
<dbReference type="InterPro" id="IPR019734">
    <property type="entry name" value="TPR_rpt"/>
</dbReference>
<gene>
    <name evidence="4" type="ORF">CCALI_00916</name>
</gene>